<keyword evidence="8 9" id="KW-0342">GTP-binding</keyword>
<dbReference type="NCBIfam" id="TIGR02729">
    <property type="entry name" value="Obg_CgtA"/>
    <property type="match status" value="1"/>
</dbReference>
<dbReference type="GO" id="GO:0005737">
    <property type="term" value="C:cytoplasm"/>
    <property type="evidence" value="ECO:0007669"/>
    <property type="project" value="UniProtKB-SubCell"/>
</dbReference>
<evidence type="ECO:0000256" key="5">
    <source>
        <dbReference type="ARBA" id="ARBA00022741"/>
    </source>
</evidence>
<dbReference type="CDD" id="cd01898">
    <property type="entry name" value="Obg"/>
    <property type="match status" value="1"/>
</dbReference>
<dbReference type="GO" id="GO:0042254">
    <property type="term" value="P:ribosome biogenesis"/>
    <property type="evidence" value="ECO:0007669"/>
    <property type="project" value="UniProtKB-UniRule"/>
</dbReference>
<dbReference type="Gene3D" id="3.40.50.300">
    <property type="entry name" value="P-loop containing nucleotide triphosphate hydrolases"/>
    <property type="match status" value="1"/>
</dbReference>
<dbReference type="PANTHER" id="PTHR11702:SF31">
    <property type="entry name" value="MITOCHONDRIAL RIBOSOME-ASSOCIATED GTPASE 2"/>
    <property type="match status" value="1"/>
</dbReference>
<dbReference type="NCBIfam" id="TIGR00231">
    <property type="entry name" value="small_GTP"/>
    <property type="match status" value="1"/>
</dbReference>
<dbReference type="AlphaFoldDB" id="A0A136Q1A3"/>
<dbReference type="InterPro" id="IPR015349">
    <property type="entry name" value="OCT_dom"/>
</dbReference>
<dbReference type="SUPFAM" id="SSF52540">
    <property type="entry name" value="P-loop containing nucleoside triphosphate hydrolases"/>
    <property type="match status" value="1"/>
</dbReference>
<comment type="subcellular location">
    <subcellularLocation>
        <location evidence="9">Cytoplasm</location>
    </subcellularLocation>
</comment>
<dbReference type="RefSeq" id="WP_066522128.1">
    <property type="nucleotide sequence ID" value="NZ_CABMOF010000007.1"/>
</dbReference>
<dbReference type="InterPro" id="IPR045086">
    <property type="entry name" value="OBG_GTPase"/>
</dbReference>
<dbReference type="SUPFAM" id="SSF82051">
    <property type="entry name" value="Obg GTP-binding protein N-terminal domain"/>
    <property type="match status" value="1"/>
</dbReference>
<dbReference type="PRINTS" id="PR00326">
    <property type="entry name" value="GTP1OBG"/>
</dbReference>
<dbReference type="GO" id="GO:0000287">
    <property type="term" value="F:magnesium ion binding"/>
    <property type="evidence" value="ECO:0007669"/>
    <property type="project" value="InterPro"/>
</dbReference>
<dbReference type="PATRIC" id="fig|626937.4.peg.2500"/>
<dbReference type="NCBIfam" id="TIGR03595">
    <property type="entry name" value="Obg_CgtA_exten"/>
    <property type="match status" value="1"/>
</dbReference>
<feature type="binding site" evidence="9">
    <location>
        <begin position="280"/>
        <end position="283"/>
    </location>
    <ligand>
        <name>GTP</name>
        <dbReference type="ChEBI" id="CHEBI:37565"/>
    </ligand>
</feature>
<evidence type="ECO:0000256" key="4">
    <source>
        <dbReference type="ARBA" id="ARBA00022723"/>
    </source>
</evidence>
<name>A0A136Q1A3_9FIRM</name>
<evidence type="ECO:0000259" key="10">
    <source>
        <dbReference type="PROSITE" id="PS51710"/>
    </source>
</evidence>
<dbReference type="Gene3D" id="3.30.300.350">
    <property type="entry name" value="GTP-binding protein OBG, C-terminal domain"/>
    <property type="match status" value="1"/>
</dbReference>
<dbReference type="STRING" id="626937.HMPREF3293_02542"/>
<feature type="binding site" evidence="9">
    <location>
        <begin position="307"/>
        <end position="309"/>
    </location>
    <ligand>
        <name>GTP</name>
        <dbReference type="ChEBI" id="CHEBI:37565"/>
    </ligand>
</feature>
<dbReference type="EC" id="3.6.5.-" evidence="9"/>
<dbReference type="OrthoDB" id="9807318at2"/>
<dbReference type="InterPro" id="IPR036346">
    <property type="entry name" value="GTP-bd_prot_GTP1/OBG_C_sf"/>
</dbReference>
<evidence type="ECO:0000259" key="11">
    <source>
        <dbReference type="PROSITE" id="PS51881"/>
    </source>
</evidence>
<proteinExistence type="inferred from homology"/>
<dbReference type="Pfam" id="PF01926">
    <property type="entry name" value="MMR_HSR1"/>
    <property type="match status" value="1"/>
</dbReference>
<organism evidence="13 14">
    <name type="scientific">Christensenella minuta</name>
    <dbReference type="NCBI Taxonomy" id="626937"/>
    <lineage>
        <taxon>Bacteria</taxon>
        <taxon>Bacillati</taxon>
        <taxon>Bacillota</taxon>
        <taxon>Clostridia</taxon>
        <taxon>Christensenellales</taxon>
        <taxon>Christensenellaceae</taxon>
        <taxon>Christensenella</taxon>
    </lineage>
</organism>
<comment type="caution">
    <text evidence="13">The sequence shown here is derived from an EMBL/GenBank/DDBJ whole genome shotgun (WGS) entry which is preliminary data.</text>
</comment>
<feature type="binding site" evidence="9">
    <location>
        <position position="191"/>
    </location>
    <ligand>
        <name>Mg(2+)</name>
        <dbReference type="ChEBI" id="CHEBI:18420"/>
    </ligand>
</feature>
<feature type="binding site" evidence="9">
    <location>
        <begin position="189"/>
        <end position="193"/>
    </location>
    <ligand>
        <name>GTP</name>
        <dbReference type="ChEBI" id="CHEBI:37565"/>
    </ligand>
</feature>
<dbReference type="InterPro" id="IPR031167">
    <property type="entry name" value="G_OBG"/>
</dbReference>
<evidence type="ECO:0000313" key="14">
    <source>
        <dbReference type="Proteomes" id="UP000070366"/>
    </source>
</evidence>
<feature type="binding site" evidence="9">
    <location>
        <begin position="210"/>
        <end position="213"/>
    </location>
    <ligand>
        <name>GTP</name>
        <dbReference type="ChEBI" id="CHEBI:37565"/>
    </ligand>
</feature>
<evidence type="ECO:0000256" key="1">
    <source>
        <dbReference type="ARBA" id="ARBA00001946"/>
    </source>
</evidence>
<dbReference type="EMBL" id="LSZW01000064">
    <property type="protein sequence ID" value="KXK64463.1"/>
    <property type="molecule type" value="Genomic_DNA"/>
</dbReference>
<dbReference type="PROSITE" id="PS00905">
    <property type="entry name" value="GTP1_OBG"/>
    <property type="match status" value="1"/>
</dbReference>
<comment type="similarity">
    <text evidence="2 9">Belongs to the TRAFAC class OBG-HflX-like GTPase superfamily. OBG GTPase family.</text>
</comment>
<dbReference type="GO" id="GO:0003924">
    <property type="term" value="F:GTPase activity"/>
    <property type="evidence" value="ECO:0007669"/>
    <property type="project" value="UniProtKB-UniRule"/>
</dbReference>
<dbReference type="InterPro" id="IPR006169">
    <property type="entry name" value="GTP1_OBG_dom"/>
</dbReference>
<evidence type="ECO:0000259" key="12">
    <source>
        <dbReference type="PROSITE" id="PS51883"/>
    </source>
</evidence>
<dbReference type="Proteomes" id="UP000070366">
    <property type="component" value="Unassembled WGS sequence"/>
</dbReference>
<dbReference type="KEGG" id="cmiu:B1H56_00730"/>
<dbReference type="InterPro" id="IPR027417">
    <property type="entry name" value="P-loop_NTPase"/>
</dbReference>
<keyword evidence="4 9" id="KW-0479">Metal-binding</keyword>
<dbReference type="InterPro" id="IPR006073">
    <property type="entry name" value="GTP-bd"/>
</dbReference>
<reference evidence="13 14" key="1">
    <citation type="submission" date="2016-02" db="EMBL/GenBank/DDBJ databases">
        <authorList>
            <person name="Wen L."/>
            <person name="He K."/>
            <person name="Yang H."/>
        </authorList>
    </citation>
    <scope>NUCLEOTIDE SEQUENCE [LARGE SCALE GENOMIC DNA]</scope>
    <source>
        <strain evidence="13 14">DSM 22607</strain>
    </source>
</reference>
<feature type="binding site" evidence="9">
    <location>
        <begin position="164"/>
        <end position="171"/>
    </location>
    <ligand>
        <name>GTP</name>
        <dbReference type="ChEBI" id="CHEBI:37565"/>
    </ligand>
</feature>
<comment type="cofactor">
    <cofactor evidence="1 9">
        <name>Mg(2+)</name>
        <dbReference type="ChEBI" id="CHEBI:18420"/>
    </cofactor>
</comment>
<feature type="binding site" evidence="9">
    <location>
        <position position="171"/>
    </location>
    <ligand>
        <name>Mg(2+)</name>
        <dbReference type="ChEBI" id="CHEBI:18420"/>
    </ligand>
</feature>
<gene>
    <name evidence="9" type="primary">obg</name>
    <name evidence="13" type="ORF">HMPREF3293_02542</name>
</gene>
<evidence type="ECO:0000313" key="13">
    <source>
        <dbReference type="EMBL" id="KXK64463.1"/>
    </source>
</evidence>
<dbReference type="FunFam" id="2.70.210.12:FF:000001">
    <property type="entry name" value="GTPase Obg"/>
    <property type="match status" value="1"/>
</dbReference>
<dbReference type="NCBIfam" id="NF008955">
    <property type="entry name" value="PRK12297.1"/>
    <property type="match status" value="1"/>
</dbReference>
<keyword evidence="6 9" id="KW-0378">Hydrolase</keyword>
<dbReference type="InterPro" id="IPR036726">
    <property type="entry name" value="GTP1_OBG_dom_sf"/>
</dbReference>
<protein>
    <recommendedName>
        <fullName evidence="9">GTPase Obg</fullName>
        <ecNumber evidence="9">3.6.5.-</ecNumber>
    </recommendedName>
    <alternativeName>
        <fullName evidence="9">GTP-binding protein Obg</fullName>
    </alternativeName>
</protein>
<feature type="domain" description="OCT" evidence="11">
    <location>
        <begin position="344"/>
        <end position="422"/>
    </location>
</feature>
<dbReference type="PANTHER" id="PTHR11702">
    <property type="entry name" value="DEVELOPMENTALLY REGULATED GTP-BINDING PROTEIN-RELATED"/>
    <property type="match status" value="1"/>
</dbReference>
<evidence type="ECO:0000256" key="9">
    <source>
        <dbReference type="HAMAP-Rule" id="MF_01454"/>
    </source>
</evidence>
<dbReference type="NCBIfam" id="NF008954">
    <property type="entry name" value="PRK12296.1"/>
    <property type="match status" value="1"/>
</dbReference>
<evidence type="ECO:0000256" key="3">
    <source>
        <dbReference type="ARBA" id="ARBA00022490"/>
    </source>
</evidence>
<dbReference type="NCBIfam" id="NF008956">
    <property type="entry name" value="PRK12299.1"/>
    <property type="match status" value="1"/>
</dbReference>
<keyword evidence="7 9" id="KW-0460">Magnesium</keyword>
<comment type="subunit">
    <text evidence="9">Monomer.</text>
</comment>
<feature type="domain" description="OBG-type G" evidence="10">
    <location>
        <begin position="158"/>
        <end position="326"/>
    </location>
</feature>
<dbReference type="InterPro" id="IPR006074">
    <property type="entry name" value="GTP1-OBG_CS"/>
</dbReference>
<dbReference type="HAMAP" id="MF_01454">
    <property type="entry name" value="GTPase_Obg"/>
    <property type="match status" value="1"/>
</dbReference>
<evidence type="ECO:0000256" key="8">
    <source>
        <dbReference type="ARBA" id="ARBA00023134"/>
    </source>
</evidence>
<evidence type="ECO:0000256" key="7">
    <source>
        <dbReference type="ARBA" id="ARBA00022842"/>
    </source>
</evidence>
<sequence>MIVDKVRIIIKAGDGGNGAVSFRREKYVSAGGPDGGDGGNGGNVIFAADPGMRTLMDFRYHKKFKAENGENGRKKNMRGKTGADILVKVPAGTVVIDKESGRVVADVRDPEGVVVLRGGRGGKGNARFSTAVRQTPRFSTPGKKVQPREVILELKSIADVGLVGFPNVGKSTLLSCMTSAKPKIENYHFTTLAPNLGVVKSYDYDFILADIPGLIEGASEGAGLGHDFLRHIERTRMIAHVLDIAGSEGRDPLDDYVKIREELKSYSQQLLERPEIIVANKADLPEAEENLARFRREYPDKEVFLTSAATRQGIGELCAAMMEVLKTLPEEKVIREEGVIEEWQMEDEELTFEVGRGEDGVLEASGSLIDEIFARINPDEVDSMRHFHKLLKDMGIIKALVRAGAKDGDTVRLNGEEFDFVE</sequence>
<accession>A0A136Q1A3</accession>
<dbReference type="Pfam" id="PF01018">
    <property type="entry name" value="GTP1_OBG"/>
    <property type="match status" value="1"/>
</dbReference>
<dbReference type="Gene3D" id="2.70.210.12">
    <property type="entry name" value="GTP1/OBG domain"/>
    <property type="match status" value="1"/>
</dbReference>
<dbReference type="InterPro" id="IPR014100">
    <property type="entry name" value="GTP-bd_Obg/CgtA"/>
</dbReference>
<keyword evidence="3 9" id="KW-0963">Cytoplasm</keyword>
<feature type="domain" description="Obg" evidence="12">
    <location>
        <begin position="1"/>
        <end position="157"/>
    </location>
</feature>
<keyword evidence="5 9" id="KW-0547">Nucleotide-binding</keyword>
<dbReference type="SUPFAM" id="SSF102741">
    <property type="entry name" value="Obg GTP-binding protein C-terminal domain"/>
    <property type="match status" value="1"/>
</dbReference>
<dbReference type="Pfam" id="PF09269">
    <property type="entry name" value="DUF1967"/>
    <property type="match status" value="1"/>
</dbReference>
<evidence type="ECO:0000256" key="2">
    <source>
        <dbReference type="ARBA" id="ARBA00007699"/>
    </source>
</evidence>
<dbReference type="InterPro" id="IPR005225">
    <property type="entry name" value="Small_GTP-bd"/>
</dbReference>
<evidence type="ECO:0000256" key="6">
    <source>
        <dbReference type="ARBA" id="ARBA00022801"/>
    </source>
</evidence>
<dbReference type="PROSITE" id="PS51710">
    <property type="entry name" value="G_OBG"/>
    <property type="match status" value="1"/>
</dbReference>
<comment type="function">
    <text evidence="9">An essential GTPase which binds GTP, GDP and possibly (p)ppGpp with moderate affinity, with high nucleotide exchange rates and a fairly low GTP hydrolysis rate. Plays a role in control of the cell cycle, stress response, ribosome biogenesis and in those bacteria that undergo differentiation, in morphogenesis control.</text>
</comment>
<dbReference type="PROSITE" id="PS51881">
    <property type="entry name" value="OCT"/>
    <property type="match status" value="1"/>
</dbReference>
<keyword evidence="14" id="KW-1185">Reference proteome</keyword>
<dbReference type="GO" id="GO:0005525">
    <property type="term" value="F:GTP binding"/>
    <property type="evidence" value="ECO:0007669"/>
    <property type="project" value="UniProtKB-UniRule"/>
</dbReference>
<dbReference type="PROSITE" id="PS51883">
    <property type="entry name" value="OBG"/>
    <property type="match status" value="1"/>
</dbReference>